<dbReference type="AlphaFoldDB" id="A0A7J6A393"/>
<dbReference type="Proteomes" id="UP000593565">
    <property type="component" value="Unassembled WGS sequence"/>
</dbReference>
<sequence length="71" mass="7987">MVSRLWMSDGPVAPLRWTFVREAVDRMFAVSSNFPLSPLAFGEFTAGDLLSRVECKLQFGHAEGKHTVMEE</sequence>
<proteinExistence type="predicted"/>
<organism evidence="1 2">
    <name type="scientific">Ameiurus melas</name>
    <name type="common">Black bullhead</name>
    <name type="synonym">Silurus melas</name>
    <dbReference type="NCBI Taxonomy" id="219545"/>
    <lineage>
        <taxon>Eukaryota</taxon>
        <taxon>Metazoa</taxon>
        <taxon>Chordata</taxon>
        <taxon>Craniata</taxon>
        <taxon>Vertebrata</taxon>
        <taxon>Euteleostomi</taxon>
        <taxon>Actinopterygii</taxon>
        <taxon>Neopterygii</taxon>
        <taxon>Teleostei</taxon>
        <taxon>Ostariophysi</taxon>
        <taxon>Siluriformes</taxon>
        <taxon>Ictaluridae</taxon>
        <taxon>Ameiurus</taxon>
    </lineage>
</organism>
<accession>A0A7J6A393</accession>
<gene>
    <name evidence="1" type="ORF">AMELA_G00205770</name>
</gene>
<comment type="caution">
    <text evidence="1">The sequence shown here is derived from an EMBL/GenBank/DDBJ whole genome shotgun (WGS) entry which is preliminary data.</text>
</comment>
<evidence type="ECO:0000313" key="1">
    <source>
        <dbReference type="EMBL" id="KAF4077240.1"/>
    </source>
</evidence>
<reference evidence="1 2" key="1">
    <citation type="submission" date="2020-02" db="EMBL/GenBank/DDBJ databases">
        <title>A chromosome-scale genome assembly of the black bullhead catfish (Ameiurus melas).</title>
        <authorList>
            <person name="Wen M."/>
            <person name="Zham M."/>
            <person name="Cabau C."/>
            <person name="Klopp C."/>
            <person name="Donnadieu C."/>
            <person name="Roques C."/>
            <person name="Bouchez O."/>
            <person name="Lampietro C."/>
            <person name="Jouanno E."/>
            <person name="Herpin A."/>
            <person name="Louis A."/>
            <person name="Berthelot C."/>
            <person name="Parey E."/>
            <person name="Roest-Crollius H."/>
            <person name="Braasch I."/>
            <person name="Postlethwait J."/>
            <person name="Robinson-Rechavi M."/>
            <person name="Echchiki A."/>
            <person name="Begum T."/>
            <person name="Montfort J."/>
            <person name="Schartl M."/>
            <person name="Bobe J."/>
            <person name="Guiguen Y."/>
        </authorList>
    </citation>
    <scope>NUCLEOTIDE SEQUENCE [LARGE SCALE GENOMIC DNA]</scope>
    <source>
        <strain evidence="1">M_S1</strain>
        <tissue evidence="1">Blood</tissue>
    </source>
</reference>
<name>A0A7J6A393_AMEME</name>
<protein>
    <submittedName>
        <fullName evidence="1">Uncharacterized protein</fullName>
    </submittedName>
</protein>
<keyword evidence="2" id="KW-1185">Reference proteome</keyword>
<dbReference type="EMBL" id="JAAGNN010000018">
    <property type="protein sequence ID" value="KAF4077240.1"/>
    <property type="molecule type" value="Genomic_DNA"/>
</dbReference>
<evidence type="ECO:0000313" key="2">
    <source>
        <dbReference type="Proteomes" id="UP000593565"/>
    </source>
</evidence>